<gene>
    <name evidence="2" type="ORF">KFE25_005039</name>
</gene>
<sequence length="420" mass="42236">MRAPRCWALTALLAASSRGAEPSACVTPVRGVLRCGETVRGRLGGAPAAFFRVELPADDSVAAIVVSQCDAAAPAGARAGAGPGVRLGVLYGCPESAQEARVWEPLVCGKEAARFPGYELRELADAGGGAVVHVGVKRQPRPSGHATRWADGEADAPFVLTVECKPGVSPPPPAFVEDPAQCGVSAAASLSCGAADGADGGVALWSDAGVNGGVAYTGVLAPWEERIFALTAPPLAPPLYKVGITTCGSEADDFALFDYAGCPRTRQRLRGASSACAADGASARGRAAPVGASLRVAMCAACSGAQWVGVQAGERGGRVQLRVTCAPVDELRAPPPPPAAADSPRVAGPFAAAPWAWRAQLAAEPSARAPGAAGAGAWRRLRAVVAVGAAVALGAAALATARGARAGRADAQLRRQLALL</sequence>
<evidence type="ECO:0000313" key="3">
    <source>
        <dbReference type="Proteomes" id="UP000751190"/>
    </source>
</evidence>
<organism evidence="2 3">
    <name type="scientific">Diacronema lutheri</name>
    <name type="common">Unicellular marine alga</name>
    <name type="synonym">Monochrysis lutheri</name>
    <dbReference type="NCBI Taxonomy" id="2081491"/>
    <lineage>
        <taxon>Eukaryota</taxon>
        <taxon>Haptista</taxon>
        <taxon>Haptophyta</taxon>
        <taxon>Pavlovophyceae</taxon>
        <taxon>Pavlovales</taxon>
        <taxon>Pavlovaceae</taxon>
        <taxon>Diacronema</taxon>
    </lineage>
</organism>
<feature type="chain" id="PRO_5035264511" evidence="1">
    <location>
        <begin position="20"/>
        <end position="420"/>
    </location>
</feature>
<name>A0A8J5X3P4_DIALT</name>
<comment type="caution">
    <text evidence="2">The sequence shown here is derived from an EMBL/GenBank/DDBJ whole genome shotgun (WGS) entry which is preliminary data.</text>
</comment>
<dbReference type="Proteomes" id="UP000751190">
    <property type="component" value="Unassembled WGS sequence"/>
</dbReference>
<accession>A0A8J5X3P4</accession>
<evidence type="ECO:0000313" key="2">
    <source>
        <dbReference type="EMBL" id="KAG8456889.1"/>
    </source>
</evidence>
<keyword evidence="3" id="KW-1185">Reference proteome</keyword>
<protein>
    <submittedName>
        <fullName evidence="2">Uncharacterized protein</fullName>
    </submittedName>
</protein>
<proteinExistence type="predicted"/>
<dbReference type="EMBL" id="JAGTXO010000103">
    <property type="protein sequence ID" value="KAG8456889.1"/>
    <property type="molecule type" value="Genomic_DNA"/>
</dbReference>
<dbReference type="AlphaFoldDB" id="A0A8J5X3P4"/>
<feature type="signal peptide" evidence="1">
    <location>
        <begin position="1"/>
        <end position="19"/>
    </location>
</feature>
<evidence type="ECO:0000256" key="1">
    <source>
        <dbReference type="SAM" id="SignalP"/>
    </source>
</evidence>
<keyword evidence="1" id="KW-0732">Signal</keyword>
<reference evidence="2" key="1">
    <citation type="submission" date="2021-05" db="EMBL/GenBank/DDBJ databases">
        <title>The genome of the haptophyte Pavlova lutheri (Diacronema luteri, Pavlovales) - a model for lipid biosynthesis in eukaryotic algae.</title>
        <authorList>
            <person name="Hulatt C.J."/>
            <person name="Posewitz M.C."/>
        </authorList>
    </citation>
    <scope>NUCLEOTIDE SEQUENCE</scope>
    <source>
        <strain evidence="2">NIVA-4/92</strain>
    </source>
</reference>